<evidence type="ECO:0000313" key="2">
    <source>
        <dbReference type="Proteomes" id="UP001432000"/>
    </source>
</evidence>
<accession>A0ABZ2PQD5</accession>
<sequence>MSPADRARGAASLADTVRRRHPERVQRIRGVIERQVASDLELDERIAPGEHLQGTALQAGPDTTVAVGHSFYPHTSDLGTFPSDAAPHLMRIKVGGFDSPHIRSLAHASTPITSIEAEGWMRAALGDEWADYAYRVDYRNKVDFDAPATMFRFAVVVDRSGTALLAPTDFDWARVDLNDARTVRKVEPVAPNHTLSAHLAEHGSFVDAASYRPPGIDSDGRWELAVTTVNPNPGSMPAFAALGTALCIRGNVDTGFIPEALDLTGTTGTLQYRRRGRDGIFHRTFPIPDAEPIAGELSPNHERSWSYPAMVTPTTPVQWASGLIPHWREMFAYGPL</sequence>
<reference evidence="1 2" key="1">
    <citation type="submission" date="2024-03" db="EMBL/GenBank/DDBJ databases">
        <title>Natural products discovery in diverse microorganisms through a two-stage MS feature dereplication strategy.</title>
        <authorList>
            <person name="Zhang R."/>
        </authorList>
    </citation>
    <scope>NUCLEOTIDE SEQUENCE [LARGE SCALE GENOMIC DNA]</scope>
    <source>
        <strain evidence="1 2">18930</strain>
    </source>
</reference>
<organism evidence="1 2">
    <name type="scientific">Rhodococcus sovatensis</name>
    <dbReference type="NCBI Taxonomy" id="1805840"/>
    <lineage>
        <taxon>Bacteria</taxon>
        <taxon>Bacillati</taxon>
        <taxon>Actinomycetota</taxon>
        <taxon>Actinomycetes</taxon>
        <taxon>Mycobacteriales</taxon>
        <taxon>Nocardiaceae</taxon>
        <taxon>Rhodococcus</taxon>
    </lineage>
</organism>
<dbReference type="EMBL" id="CP147846">
    <property type="protein sequence ID" value="WXG70490.1"/>
    <property type="molecule type" value="Genomic_DNA"/>
</dbReference>
<dbReference type="Proteomes" id="UP001432000">
    <property type="component" value="Chromosome"/>
</dbReference>
<gene>
    <name evidence="1" type="ORF">WDS16_08355</name>
</gene>
<evidence type="ECO:0000313" key="1">
    <source>
        <dbReference type="EMBL" id="WXG70490.1"/>
    </source>
</evidence>
<keyword evidence="2" id="KW-1185">Reference proteome</keyword>
<proteinExistence type="predicted"/>
<name>A0ABZ2PQD5_9NOCA</name>
<dbReference type="RefSeq" id="WP_338891932.1">
    <property type="nucleotide sequence ID" value="NZ_CP147846.1"/>
</dbReference>
<protein>
    <submittedName>
        <fullName evidence="1">Uncharacterized protein</fullName>
    </submittedName>
</protein>